<organism evidence="3 4">
    <name type="scientific">Chryseobacterium aquaticum</name>
    <dbReference type="NCBI Taxonomy" id="452084"/>
    <lineage>
        <taxon>Bacteria</taxon>
        <taxon>Pseudomonadati</taxon>
        <taxon>Bacteroidota</taxon>
        <taxon>Flavobacteriia</taxon>
        <taxon>Flavobacteriales</taxon>
        <taxon>Weeksellaceae</taxon>
        <taxon>Chryseobacterium group</taxon>
        <taxon>Chryseobacterium</taxon>
    </lineage>
</organism>
<dbReference type="AlphaFoldDB" id="A0A0Q3P311"/>
<dbReference type="OrthoDB" id="3831186at2"/>
<keyword evidence="1" id="KW-0238">DNA-binding</keyword>
<reference evidence="3 4" key="1">
    <citation type="submission" date="2015-10" db="EMBL/GenBank/DDBJ databases">
        <title>Chryseobacterium aquaticum genome.</title>
        <authorList>
            <person name="Newman J.D."/>
            <person name="Ferguson M.B."/>
            <person name="Miller J.R."/>
        </authorList>
    </citation>
    <scope>NUCLEOTIDE SEQUENCE [LARGE SCALE GENOMIC DNA]</scope>
    <source>
        <strain evidence="3 4">KCTC 12483</strain>
    </source>
</reference>
<protein>
    <recommendedName>
        <fullName evidence="2">HTH cro/C1-type domain-containing protein</fullName>
    </recommendedName>
</protein>
<dbReference type="PANTHER" id="PTHR46558">
    <property type="entry name" value="TRACRIPTIONAL REGULATORY PROTEIN-RELATED-RELATED"/>
    <property type="match status" value="1"/>
</dbReference>
<dbReference type="Pfam" id="PF01381">
    <property type="entry name" value="HTH_3"/>
    <property type="match status" value="1"/>
</dbReference>
<dbReference type="Proteomes" id="UP000051682">
    <property type="component" value="Unassembled WGS sequence"/>
</dbReference>
<dbReference type="STRING" id="452084.AR438_14460"/>
<dbReference type="SMART" id="SM00530">
    <property type="entry name" value="HTH_XRE"/>
    <property type="match status" value="1"/>
</dbReference>
<dbReference type="EMBL" id="LLYZ01000020">
    <property type="protein sequence ID" value="KQK24406.1"/>
    <property type="molecule type" value="Genomic_DNA"/>
</dbReference>
<dbReference type="GO" id="GO:0003677">
    <property type="term" value="F:DNA binding"/>
    <property type="evidence" value="ECO:0007669"/>
    <property type="project" value="UniProtKB-KW"/>
</dbReference>
<keyword evidence="4" id="KW-1185">Reference proteome</keyword>
<evidence type="ECO:0000259" key="2">
    <source>
        <dbReference type="PROSITE" id="PS50943"/>
    </source>
</evidence>
<evidence type="ECO:0000256" key="1">
    <source>
        <dbReference type="ARBA" id="ARBA00023125"/>
    </source>
</evidence>
<dbReference type="SUPFAM" id="SSF47413">
    <property type="entry name" value="lambda repressor-like DNA-binding domains"/>
    <property type="match status" value="1"/>
</dbReference>
<dbReference type="InterPro" id="IPR001387">
    <property type="entry name" value="Cro/C1-type_HTH"/>
</dbReference>
<sequence>MSFFGTNIKKIRQVKGLSQKAFADLFDLNRGVISAYEEGRAEPKIDTLLKVAGYFSLDINDFLTKPLQVNNLVSGSVIDTLMFSPLEKLSAQKKTVQISTENDENSIVLQKILANTDKIFEFTENTPLLPNYRIGDCLFLVKGNSENRQETLLTIENGNLRYLSEIPEKKRSEKTAYSIAGYVSFKQKNILSEILERIAILEKK</sequence>
<dbReference type="CDD" id="cd00093">
    <property type="entry name" value="HTH_XRE"/>
    <property type="match status" value="1"/>
</dbReference>
<gene>
    <name evidence="3" type="ORF">AR438_14460</name>
</gene>
<dbReference type="RefSeq" id="WP_056016490.1">
    <property type="nucleotide sequence ID" value="NZ_LLYZ01000020.1"/>
</dbReference>
<proteinExistence type="predicted"/>
<dbReference type="PROSITE" id="PS50943">
    <property type="entry name" value="HTH_CROC1"/>
    <property type="match status" value="1"/>
</dbReference>
<accession>A0A0Q3P311</accession>
<name>A0A0Q3P311_9FLAO</name>
<dbReference type="Gene3D" id="1.10.260.40">
    <property type="entry name" value="lambda repressor-like DNA-binding domains"/>
    <property type="match status" value="1"/>
</dbReference>
<dbReference type="PANTHER" id="PTHR46558:SF11">
    <property type="entry name" value="HTH-TYPE TRANSCRIPTIONAL REGULATOR XRE"/>
    <property type="match status" value="1"/>
</dbReference>
<feature type="domain" description="HTH cro/C1-type" evidence="2">
    <location>
        <begin position="8"/>
        <end position="62"/>
    </location>
</feature>
<comment type="caution">
    <text evidence="3">The sequence shown here is derived from an EMBL/GenBank/DDBJ whole genome shotgun (WGS) entry which is preliminary data.</text>
</comment>
<evidence type="ECO:0000313" key="3">
    <source>
        <dbReference type="EMBL" id="KQK24406.1"/>
    </source>
</evidence>
<evidence type="ECO:0000313" key="4">
    <source>
        <dbReference type="Proteomes" id="UP000051682"/>
    </source>
</evidence>
<dbReference type="InterPro" id="IPR010982">
    <property type="entry name" value="Lambda_DNA-bd_dom_sf"/>
</dbReference>